<proteinExistence type="predicted"/>
<dbReference type="AlphaFoldDB" id="A0A8J8NRA1"/>
<feature type="region of interest" description="Disordered" evidence="2">
    <location>
        <begin position="85"/>
        <end position="111"/>
    </location>
</feature>
<dbReference type="InterPro" id="IPR012677">
    <property type="entry name" value="Nucleotide-bd_a/b_plait_sf"/>
</dbReference>
<organism evidence="4 5">
    <name type="scientific">Halteria grandinella</name>
    <dbReference type="NCBI Taxonomy" id="5974"/>
    <lineage>
        <taxon>Eukaryota</taxon>
        <taxon>Sar</taxon>
        <taxon>Alveolata</taxon>
        <taxon>Ciliophora</taxon>
        <taxon>Intramacronucleata</taxon>
        <taxon>Spirotrichea</taxon>
        <taxon>Stichotrichia</taxon>
        <taxon>Sporadotrichida</taxon>
        <taxon>Halteriidae</taxon>
        <taxon>Halteria</taxon>
    </lineage>
</organism>
<gene>
    <name evidence="4" type="ORF">FGO68_gene8716</name>
</gene>
<dbReference type="InterPro" id="IPR035979">
    <property type="entry name" value="RBD_domain_sf"/>
</dbReference>
<evidence type="ECO:0000313" key="5">
    <source>
        <dbReference type="Proteomes" id="UP000785679"/>
    </source>
</evidence>
<accession>A0A8J8NRA1</accession>
<evidence type="ECO:0000313" key="4">
    <source>
        <dbReference type="EMBL" id="TNV79648.1"/>
    </source>
</evidence>
<dbReference type="SMART" id="SM00360">
    <property type="entry name" value="RRM"/>
    <property type="match status" value="1"/>
</dbReference>
<sequence>MPSQVSSCSAEADKASVQAAFIPFGDIKSVEIVYDPETRQPKGFAHIEYEDSEDCEHAIFNMNESEFFGKVISVSYAKPMKKDTSKPVWQTEEYHRTVAQPPPERAGLVKI</sequence>
<dbReference type="PANTHER" id="PTHR48037">
    <property type="entry name" value="ATPASE E1"/>
    <property type="match status" value="1"/>
</dbReference>
<dbReference type="GO" id="GO:0003723">
    <property type="term" value="F:RNA binding"/>
    <property type="evidence" value="ECO:0007669"/>
    <property type="project" value="UniProtKB-UniRule"/>
</dbReference>
<keyword evidence="5" id="KW-1185">Reference proteome</keyword>
<dbReference type="PROSITE" id="PS50102">
    <property type="entry name" value="RRM"/>
    <property type="match status" value="1"/>
</dbReference>
<dbReference type="PANTHER" id="PTHR48037:SF1">
    <property type="entry name" value="RRM DOMAIN-CONTAINING PROTEIN"/>
    <property type="match status" value="1"/>
</dbReference>
<reference evidence="4" key="1">
    <citation type="submission" date="2019-06" db="EMBL/GenBank/DDBJ databases">
        <authorList>
            <person name="Zheng W."/>
        </authorList>
    </citation>
    <scope>NUCLEOTIDE SEQUENCE</scope>
    <source>
        <strain evidence="4">QDHG01</strain>
    </source>
</reference>
<feature type="domain" description="RRM" evidence="3">
    <location>
        <begin position="1"/>
        <end position="79"/>
    </location>
</feature>
<name>A0A8J8NRA1_HALGN</name>
<dbReference type="Gene3D" id="3.30.70.330">
    <property type="match status" value="1"/>
</dbReference>
<evidence type="ECO:0000256" key="1">
    <source>
        <dbReference type="PROSITE-ProRule" id="PRU00176"/>
    </source>
</evidence>
<keyword evidence="1" id="KW-0694">RNA-binding</keyword>
<evidence type="ECO:0000256" key="2">
    <source>
        <dbReference type="SAM" id="MobiDB-lite"/>
    </source>
</evidence>
<evidence type="ECO:0000259" key="3">
    <source>
        <dbReference type="PROSITE" id="PS50102"/>
    </source>
</evidence>
<dbReference type="InterPro" id="IPR000504">
    <property type="entry name" value="RRM_dom"/>
</dbReference>
<dbReference type="EMBL" id="RRYP01008635">
    <property type="protein sequence ID" value="TNV79648.1"/>
    <property type="molecule type" value="Genomic_DNA"/>
</dbReference>
<dbReference type="Pfam" id="PF00076">
    <property type="entry name" value="RRM_1"/>
    <property type="match status" value="1"/>
</dbReference>
<protein>
    <recommendedName>
        <fullName evidence="3">RRM domain-containing protein</fullName>
    </recommendedName>
</protein>
<comment type="caution">
    <text evidence="4">The sequence shown here is derived from an EMBL/GenBank/DDBJ whole genome shotgun (WGS) entry which is preliminary data.</text>
</comment>
<dbReference type="OrthoDB" id="193499at2759"/>
<dbReference type="SUPFAM" id="SSF54928">
    <property type="entry name" value="RNA-binding domain, RBD"/>
    <property type="match status" value="1"/>
</dbReference>
<dbReference type="Proteomes" id="UP000785679">
    <property type="component" value="Unassembled WGS sequence"/>
</dbReference>